<name>A0AAD5Q5T9_PYTIN</name>
<organism evidence="3 4">
    <name type="scientific">Pythium insidiosum</name>
    <name type="common">Pythiosis disease agent</name>
    <dbReference type="NCBI Taxonomy" id="114742"/>
    <lineage>
        <taxon>Eukaryota</taxon>
        <taxon>Sar</taxon>
        <taxon>Stramenopiles</taxon>
        <taxon>Oomycota</taxon>
        <taxon>Peronosporomycetes</taxon>
        <taxon>Pythiales</taxon>
        <taxon>Pythiaceae</taxon>
        <taxon>Pythium</taxon>
    </lineage>
</organism>
<feature type="coiled-coil region" evidence="1">
    <location>
        <begin position="271"/>
        <end position="319"/>
    </location>
</feature>
<gene>
    <name evidence="3" type="ORF">P43SY_004040</name>
</gene>
<dbReference type="Proteomes" id="UP001209570">
    <property type="component" value="Unassembled WGS sequence"/>
</dbReference>
<dbReference type="EMBL" id="JAKCXM010000629">
    <property type="protein sequence ID" value="KAJ0392473.1"/>
    <property type="molecule type" value="Genomic_DNA"/>
</dbReference>
<sequence length="434" mass="46227">MNPFIDYAAYQLFEVYYVGSQRPRHDRHASISVCTQLRSTFAGVCGQDVRLGAGHAGRCAGGGSDTVIVHSGGGYSADPGGASQLCRRHRICAAGLAAPVPESPVTDWPASTAQQEKAGDTHDGQQPSSSGNPLLASSSPALRALAGLLPDPATLSAEAPPLRQRLLDEASRRALALIRPAGALPTLLDLPGVSADTMPLTTNALVTLVCKSQRVFRALASASGASQLDARTLATVDALRWATHAVLELARDLCSARDELQQLRASDAGSLAAITAELAEERRQLEAVSSERDALRRRLAVVSRERDGLRQRLADANAKYARKSPRRLEEAGAHQAVARLNSEMPLVRAGLRRHESASRELVELRAAVASRLGTVDEVADFCVSHAQSSNIDPAVLRFALEACRCRRSEGWVQVLFMAMPLPGQSLPTLPPADV</sequence>
<feature type="compositionally biased region" description="Low complexity" evidence="2">
    <location>
        <begin position="127"/>
        <end position="136"/>
    </location>
</feature>
<keyword evidence="4" id="KW-1185">Reference proteome</keyword>
<evidence type="ECO:0000313" key="4">
    <source>
        <dbReference type="Proteomes" id="UP001209570"/>
    </source>
</evidence>
<accession>A0AAD5Q5T9</accession>
<comment type="caution">
    <text evidence="3">The sequence shown here is derived from an EMBL/GenBank/DDBJ whole genome shotgun (WGS) entry which is preliminary data.</text>
</comment>
<dbReference type="AlphaFoldDB" id="A0AAD5Q5T9"/>
<evidence type="ECO:0000256" key="1">
    <source>
        <dbReference type="SAM" id="Coils"/>
    </source>
</evidence>
<protein>
    <submittedName>
        <fullName evidence="3">Uncharacterized protein</fullName>
    </submittedName>
</protein>
<evidence type="ECO:0000256" key="2">
    <source>
        <dbReference type="SAM" id="MobiDB-lite"/>
    </source>
</evidence>
<reference evidence="3" key="1">
    <citation type="submission" date="2021-12" db="EMBL/GenBank/DDBJ databases">
        <title>Prjna785345.</title>
        <authorList>
            <person name="Rujirawat T."/>
            <person name="Krajaejun T."/>
        </authorList>
    </citation>
    <scope>NUCLEOTIDE SEQUENCE</scope>
    <source>
        <strain evidence="3">Pi057C3</strain>
    </source>
</reference>
<evidence type="ECO:0000313" key="3">
    <source>
        <dbReference type="EMBL" id="KAJ0392473.1"/>
    </source>
</evidence>
<proteinExistence type="predicted"/>
<keyword evidence="1" id="KW-0175">Coiled coil</keyword>
<feature type="region of interest" description="Disordered" evidence="2">
    <location>
        <begin position="101"/>
        <end position="136"/>
    </location>
</feature>